<feature type="compositionally biased region" description="Basic residues" evidence="1">
    <location>
        <begin position="51"/>
        <end position="66"/>
    </location>
</feature>
<evidence type="ECO:0000256" key="1">
    <source>
        <dbReference type="SAM" id="MobiDB-lite"/>
    </source>
</evidence>
<organism evidence="2">
    <name type="scientific">Lotharella globosa</name>
    <dbReference type="NCBI Taxonomy" id="91324"/>
    <lineage>
        <taxon>Eukaryota</taxon>
        <taxon>Sar</taxon>
        <taxon>Rhizaria</taxon>
        <taxon>Cercozoa</taxon>
        <taxon>Chlorarachniophyceae</taxon>
        <taxon>Lotharella</taxon>
    </lineage>
</organism>
<evidence type="ECO:0000313" key="2">
    <source>
        <dbReference type="EMBL" id="CAE0674659.1"/>
    </source>
</evidence>
<feature type="compositionally biased region" description="Low complexity" evidence="1">
    <location>
        <begin position="106"/>
        <end position="116"/>
    </location>
</feature>
<feature type="compositionally biased region" description="Basic residues" evidence="1">
    <location>
        <begin position="128"/>
        <end position="145"/>
    </location>
</feature>
<protein>
    <submittedName>
        <fullName evidence="2">Uncharacterized protein</fullName>
    </submittedName>
</protein>
<dbReference type="EMBL" id="HBIV01037061">
    <property type="protein sequence ID" value="CAE0674659.1"/>
    <property type="molecule type" value="Transcribed_RNA"/>
</dbReference>
<reference evidence="2" key="1">
    <citation type="submission" date="2021-01" db="EMBL/GenBank/DDBJ databases">
        <authorList>
            <person name="Corre E."/>
            <person name="Pelletier E."/>
            <person name="Niang G."/>
            <person name="Scheremetjew M."/>
            <person name="Finn R."/>
            <person name="Kale V."/>
            <person name="Holt S."/>
            <person name="Cochrane G."/>
            <person name="Meng A."/>
            <person name="Brown T."/>
            <person name="Cohen L."/>
        </authorList>
    </citation>
    <scope>NUCLEOTIDE SEQUENCE</scope>
    <source>
        <strain evidence="2">CCCM811</strain>
    </source>
</reference>
<dbReference type="AlphaFoldDB" id="A0A7S3Z8G3"/>
<feature type="region of interest" description="Disordered" evidence="1">
    <location>
        <begin position="51"/>
        <end position="72"/>
    </location>
</feature>
<accession>A0A7S3Z8G3</accession>
<feature type="region of interest" description="Disordered" evidence="1">
    <location>
        <begin position="106"/>
        <end position="168"/>
    </location>
</feature>
<gene>
    <name evidence="2" type="ORF">LGLO00237_LOCUS26433</name>
</gene>
<name>A0A7S3Z8G3_9EUKA</name>
<sequence>MVGRKLFQLLEKLFHRKPRHPVATKKQPHDTTIEVTTNMSEKELEKKIARYQKKGRQHRRRSKRKQLALPQTPHDIRIVLTTPGGTDECLVDTAKLIEEKEHLTIPSIRSSEESSPVCGSKGKDHLSKRCRSPHIRPRRRRTRSCYRHDLSASPRPKFNFSPRSTPTC</sequence>
<proteinExistence type="predicted"/>